<dbReference type="PANTHER" id="PTHR42879">
    <property type="entry name" value="3-OXOACYL-(ACYL-CARRIER-PROTEIN) REDUCTASE"/>
    <property type="match status" value="1"/>
</dbReference>
<organism evidence="4 5">
    <name type="scientific">Holospora curviuscula</name>
    <dbReference type="NCBI Taxonomy" id="1082868"/>
    <lineage>
        <taxon>Bacteria</taxon>
        <taxon>Pseudomonadati</taxon>
        <taxon>Pseudomonadota</taxon>
        <taxon>Alphaproteobacteria</taxon>
        <taxon>Holosporales</taxon>
        <taxon>Holosporaceae</taxon>
        <taxon>Holospora</taxon>
    </lineage>
</organism>
<dbReference type="GO" id="GO:0032787">
    <property type="term" value="P:monocarboxylic acid metabolic process"/>
    <property type="evidence" value="ECO:0007669"/>
    <property type="project" value="UniProtKB-ARBA"/>
</dbReference>
<dbReference type="InterPro" id="IPR020904">
    <property type="entry name" value="Sc_DH/Rdtase_CS"/>
</dbReference>
<dbReference type="Proteomes" id="UP000239425">
    <property type="component" value="Unassembled WGS sequence"/>
</dbReference>
<gene>
    <name evidence="4" type="ORF">HCUR_00766</name>
</gene>
<dbReference type="InterPro" id="IPR036291">
    <property type="entry name" value="NAD(P)-bd_dom_sf"/>
</dbReference>
<reference evidence="4 5" key="1">
    <citation type="submission" date="2017-11" db="EMBL/GenBank/DDBJ databases">
        <title>Comparative genomic analysis of Holospora spp., intranuclear symbionts of paramecia.</title>
        <authorList>
            <person name="Garushyants S.K."/>
            <person name="Beliavskaya A."/>
            <person name="Malko D.B."/>
            <person name="Logacheva M.D."/>
            <person name="Rautian M.S."/>
            <person name="Gelfand M.S."/>
        </authorList>
    </citation>
    <scope>NUCLEOTIDE SEQUENCE [LARGE SCALE GENOMIC DNA]</scope>
    <source>
        <strain evidence="5">02AZ16</strain>
    </source>
</reference>
<evidence type="ECO:0000256" key="1">
    <source>
        <dbReference type="ARBA" id="ARBA00006484"/>
    </source>
</evidence>
<dbReference type="InterPro" id="IPR057326">
    <property type="entry name" value="KR_dom"/>
</dbReference>
<evidence type="ECO:0000313" key="5">
    <source>
        <dbReference type="Proteomes" id="UP000239425"/>
    </source>
</evidence>
<dbReference type="RefSeq" id="WP_104206792.1">
    <property type="nucleotide sequence ID" value="NZ_PHHC01000082.1"/>
</dbReference>
<dbReference type="Pfam" id="PF13561">
    <property type="entry name" value="adh_short_C2"/>
    <property type="match status" value="1"/>
</dbReference>
<dbReference type="Gene3D" id="3.40.50.720">
    <property type="entry name" value="NAD(P)-binding Rossmann-like Domain"/>
    <property type="match status" value="1"/>
</dbReference>
<keyword evidence="5" id="KW-1185">Reference proteome</keyword>
<dbReference type="SUPFAM" id="SSF51735">
    <property type="entry name" value="NAD(P)-binding Rossmann-fold domains"/>
    <property type="match status" value="1"/>
</dbReference>
<comment type="caution">
    <text evidence="4">The sequence shown here is derived from an EMBL/GenBank/DDBJ whole genome shotgun (WGS) entry which is preliminary data.</text>
</comment>
<evidence type="ECO:0000313" key="4">
    <source>
        <dbReference type="EMBL" id="PPE03751.1"/>
    </source>
</evidence>
<dbReference type="GO" id="GO:0016491">
    <property type="term" value="F:oxidoreductase activity"/>
    <property type="evidence" value="ECO:0007669"/>
    <property type="project" value="UniProtKB-KW"/>
</dbReference>
<evidence type="ECO:0000256" key="2">
    <source>
        <dbReference type="ARBA" id="ARBA00023002"/>
    </source>
</evidence>
<dbReference type="OrthoDB" id="9804774at2"/>
<dbReference type="PRINTS" id="PR00081">
    <property type="entry name" value="GDHRDH"/>
</dbReference>
<dbReference type="PROSITE" id="PS00061">
    <property type="entry name" value="ADH_SHORT"/>
    <property type="match status" value="1"/>
</dbReference>
<comment type="similarity">
    <text evidence="1">Belongs to the short-chain dehydrogenases/reductases (SDR) family.</text>
</comment>
<feature type="domain" description="Ketoreductase" evidence="3">
    <location>
        <begin position="9"/>
        <end position="185"/>
    </location>
</feature>
<dbReference type="PRINTS" id="PR00080">
    <property type="entry name" value="SDRFAMILY"/>
</dbReference>
<dbReference type="SMART" id="SM00822">
    <property type="entry name" value="PKS_KR"/>
    <property type="match status" value="1"/>
</dbReference>
<dbReference type="PANTHER" id="PTHR42879:SF2">
    <property type="entry name" value="3-OXOACYL-[ACYL-CARRIER-PROTEIN] REDUCTASE FABG"/>
    <property type="match status" value="1"/>
</dbReference>
<dbReference type="InterPro" id="IPR002347">
    <property type="entry name" value="SDR_fam"/>
</dbReference>
<dbReference type="InterPro" id="IPR050259">
    <property type="entry name" value="SDR"/>
</dbReference>
<proteinExistence type="inferred from homology"/>
<protein>
    <submittedName>
        <fullName evidence="4">3-oxoacyl-[acyl-carrier-protein] reductase FabG</fullName>
    </submittedName>
</protein>
<sequence>MDIAFLAQKHCLITGATGGIGTAIAHRLWNLGATLHLTGRNAGRLEALTALLHDRVHSYCYDLSLEGAPRALLKDVLTRAQEIDILVNNGGIAKDNLALRMTDQDWDSVVHLNLAVPFILSQGVLSGMLKKRWGRIINITSVVGHKGNAGQCNYSAAKAGLWGMTKALSLEVATKGVTVNAVAPGFIETAMTAGISDKIRASILEHTPCKFMGSPEDVAYVVQFLANPEARFITGQTVHVNGGMYMGG</sequence>
<keyword evidence="2" id="KW-0560">Oxidoreductase</keyword>
<accession>A0A2S5R8U9</accession>
<dbReference type="EMBL" id="PHHC01000082">
    <property type="protein sequence ID" value="PPE03751.1"/>
    <property type="molecule type" value="Genomic_DNA"/>
</dbReference>
<evidence type="ECO:0000259" key="3">
    <source>
        <dbReference type="SMART" id="SM00822"/>
    </source>
</evidence>
<dbReference type="NCBIfam" id="NF009466">
    <property type="entry name" value="PRK12826.1-2"/>
    <property type="match status" value="1"/>
</dbReference>
<dbReference type="FunFam" id="3.40.50.720:FF:000173">
    <property type="entry name" value="3-oxoacyl-[acyl-carrier protein] reductase"/>
    <property type="match status" value="1"/>
</dbReference>
<name>A0A2S5R8U9_9PROT</name>
<dbReference type="AlphaFoldDB" id="A0A2S5R8U9"/>